<feature type="domain" description="Phasin" evidence="2">
    <location>
        <begin position="156"/>
        <end position="240"/>
    </location>
</feature>
<gene>
    <name evidence="3" type="ORF">D3871_16965</name>
</gene>
<proteinExistence type="predicted"/>
<evidence type="ECO:0000313" key="3">
    <source>
        <dbReference type="EMBL" id="RJF95150.1"/>
    </source>
</evidence>
<name>A0A3A3G4N2_9BURK</name>
<feature type="region of interest" description="Disordered" evidence="1">
    <location>
        <begin position="297"/>
        <end position="330"/>
    </location>
</feature>
<evidence type="ECO:0000256" key="1">
    <source>
        <dbReference type="SAM" id="MobiDB-lite"/>
    </source>
</evidence>
<dbReference type="EMBL" id="QYUO01000002">
    <property type="protein sequence ID" value="RJF95150.1"/>
    <property type="molecule type" value="Genomic_DNA"/>
</dbReference>
<organism evidence="3 4">
    <name type="scientific">Noviherbaspirillum saxi</name>
    <dbReference type="NCBI Taxonomy" id="2320863"/>
    <lineage>
        <taxon>Bacteria</taxon>
        <taxon>Pseudomonadati</taxon>
        <taxon>Pseudomonadota</taxon>
        <taxon>Betaproteobacteria</taxon>
        <taxon>Burkholderiales</taxon>
        <taxon>Oxalobacteraceae</taxon>
        <taxon>Noviherbaspirillum</taxon>
    </lineage>
</organism>
<accession>A0A3A3G4N2</accession>
<evidence type="ECO:0000313" key="4">
    <source>
        <dbReference type="Proteomes" id="UP000265955"/>
    </source>
</evidence>
<comment type="caution">
    <text evidence="3">The sequence shown here is derived from an EMBL/GenBank/DDBJ whole genome shotgun (WGS) entry which is preliminary data.</text>
</comment>
<protein>
    <submittedName>
        <fullName evidence="3">Phasin family protein</fullName>
    </submittedName>
</protein>
<dbReference type="Pfam" id="PF09361">
    <property type="entry name" value="Phasin_2"/>
    <property type="match status" value="1"/>
</dbReference>
<evidence type="ECO:0000259" key="2">
    <source>
        <dbReference type="Pfam" id="PF09361"/>
    </source>
</evidence>
<sequence length="330" mass="36710">MQINGHDGSMCSVAPMAIDITQPFTILLDRANHIAFASSTVEIWLGHDYEVLPGLPITLLLPESRTHHEWGQLCSDPKFGLHEPWTFSTCAFPSQCCFYAPEGSRLFDPTIAFHPGQIKKSFPRLFRSPFINNIKKESNLFTPDQPLFPVTRNVIEAQMTIVASSSRMVVKTSTQIAKVNLQTATVNWDSAHAAARRILSTQDPQERVSLTAANIKQNVEAATLYTRSVADIFSLACSEFAADLASHSKELQQQFAAAFDQATRTNLAGNETTRPLFYATLNTLVSGYERWTDTMFRSTSMPDKEPPASNENVARKSEKQPVKRTPTALQ</sequence>
<dbReference type="AlphaFoldDB" id="A0A3A3G4N2"/>
<dbReference type="InterPro" id="IPR018968">
    <property type="entry name" value="Phasin"/>
</dbReference>
<keyword evidence="4" id="KW-1185">Reference proteome</keyword>
<reference evidence="4" key="1">
    <citation type="submission" date="2018-09" db="EMBL/GenBank/DDBJ databases">
        <authorList>
            <person name="Zhu H."/>
        </authorList>
    </citation>
    <scope>NUCLEOTIDE SEQUENCE [LARGE SCALE GENOMIC DNA]</scope>
    <source>
        <strain evidence="4">K1R23-30</strain>
    </source>
</reference>
<dbReference type="Proteomes" id="UP000265955">
    <property type="component" value="Unassembled WGS sequence"/>
</dbReference>